<organism evidence="1 2">
    <name type="scientific">Hymenobacter canadensis</name>
    <dbReference type="NCBI Taxonomy" id="2999067"/>
    <lineage>
        <taxon>Bacteria</taxon>
        <taxon>Pseudomonadati</taxon>
        <taxon>Bacteroidota</taxon>
        <taxon>Cytophagia</taxon>
        <taxon>Cytophagales</taxon>
        <taxon>Hymenobacteraceae</taxon>
        <taxon>Hymenobacter</taxon>
    </lineage>
</organism>
<protein>
    <recommendedName>
        <fullName evidence="3">Bacterial Pleckstrin homology domain-containing protein</fullName>
    </recommendedName>
</protein>
<sequence>MVDVTLQGPDVLFSVQGLHKLWALKSQLLIPRSHIRSVRQDADVLKGWWKGWRAPGTHIPGLLAAGTFYQDDKRIFWDVHNAENALIIDLEHDEYNQLIIEVADPAAVLALLTPVV</sequence>
<dbReference type="Proteomes" id="UP001211005">
    <property type="component" value="Chromosome"/>
</dbReference>
<dbReference type="EMBL" id="CP114767">
    <property type="protein sequence ID" value="WBA42003.1"/>
    <property type="molecule type" value="Genomic_DNA"/>
</dbReference>
<keyword evidence="2" id="KW-1185">Reference proteome</keyword>
<evidence type="ECO:0008006" key="3">
    <source>
        <dbReference type="Google" id="ProtNLM"/>
    </source>
</evidence>
<proteinExistence type="predicted"/>
<evidence type="ECO:0000313" key="2">
    <source>
        <dbReference type="Proteomes" id="UP001211005"/>
    </source>
</evidence>
<accession>A0ABY7LNI5</accession>
<gene>
    <name evidence="1" type="ORF">O3303_00225</name>
</gene>
<name>A0ABY7LNI5_9BACT</name>
<evidence type="ECO:0000313" key="1">
    <source>
        <dbReference type="EMBL" id="WBA42003.1"/>
    </source>
</evidence>
<reference evidence="1 2" key="1">
    <citation type="submission" date="2022-12" db="EMBL/GenBank/DDBJ databases">
        <title>Hymenobacter canadensis sp. nov. isolated from lake water of the Cambridge Bay, Canada.</title>
        <authorList>
            <person name="Kim W.H."/>
            <person name="Lee Y.M."/>
        </authorList>
    </citation>
    <scope>NUCLEOTIDE SEQUENCE [LARGE SCALE GENOMIC DNA]</scope>
    <source>
        <strain evidence="1 2">PAMC 29467</strain>
    </source>
</reference>
<dbReference type="RefSeq" id="WP_269560062.1">
    <property type="nucleotide sequence ID" value="NZ_CP114767.1"/>
</dbReference>